<accession>A0A7J6PUY6</accession>
<dbReference type="AlphaFoldDB" id="A0A7J6PUY6"/>
<reference evidence="3 4" key="1">
    <citation type="submission" date="2020-04" db="EMBL/GenBank/DDBJ databases">
        <title>Perkinsus olseni comparative genomics.</title>
        <authorList>
            <person name="Bogema D.R."/>
        </authorList>
    </citation>
    <scope>NUCLEOTIDE SEQUENCE [LARGE SCALE GENOMIC DNA]</scope>
    <source>
        <strain evidence="3 4">ATCC PRA-207</strain>
    </source>
</reference>
<feature type="coiled-coil region" evidence="2">
    <location>
        <begin position="3"/>
        <end position="37"/>
    </location>
</feature>
<dbReference type="PANTHER" id="PTHR18962">
    <property type="entry name" value="COILED-COIL DOMAIN-CONTAINING PROTEIN 39"/>
    <property type="match status" value="1"/>
</dbReference>
<dbReference type="Pfam" id="PF24161">
    <property type="entry name" value="CCDC39"/>
    <property type="match status" value="1"/>
</dbReference>
<sequence>MAAVEERERIDNMTQHLKNVQKEIKNSEALLDFKRKEMESKEHLMALDQRQIGRLESEILKNRKISQDRKRMVNDARNAIENANTKVDELRTELEWGQEELEQWVIAARQKEEDEMQLEEYRRADDVKVKNLRKELEEVLKRIHDTRQELSDRATETEAMQIEMNKISQQLEQATEARAADLAAWEAGVDANKRKDQELIALGEQHAQESKRHKEKELKISDLRKIDDNYEKSIKEKESLVSLTDRELGMLRLENLKVREEVELLKDEVEVVRAELSAAKAEENQKRVEIEQWGQRVEEQKKKVANLRKRLAVEEKKKSEVEQSKMNKEEVAREAEAMMGKAVERAGELEQQLKLAKEDLFKTQQELYKERENETTKLGEISGLQSAIKNVKARISKVDAERQRQQELLYNVDFECQLMQRKVARISGERSVEEKEELNRKITNYEGQLQEQQSLLQLLSRQIKQQEGEVREAKKRLANARAVEKENEERVKELEREIEMTAREDTQKKNERDEAAAQRESLKLEVQRLKAPLLELVENVVAAENRKMQMQLEFQEKEQELHIICEELRTELRLVNEQKQALQMQLAERKQKIYNIKAKFDGMVQRRKAMMADGDGGEEKSQAYFVLKAAQMKDSLQREGDEIDRKIRIAEQELHGLENSLGYLINSNQKYKAGLKSTGERERRKDEKVLGEGDALERQLRHASEVLHKKKKRMADLTAIADADEARKLQMIEDSRHLRAKIARLVDAKNRLSRDLTEGSAKIGRASRSLAAMQERVASAIQSGNLKQESEVAATAARLSGVEEQQQHLIATLKSLCRTIVDHQPANDSVAEFLADRLESVGITFAQS</sequence>
<evidence type="ECO:0000313" key="4">
    <source>
        <dbReference type="Proteomes" id="UP000553632"/>
    </source>
</evidence>
<comment type="caution">
    <text evidence="3">The sequence shown here is derived from an EMBL/GenBank/DDBJ whole genome shotgun (WGS) entry which is preliminary data.</text>
</comment>
<feature type="coiled-coil region" evidence="2">
    <location>
        <begin position="248"/>
        <end position="592"/>
    </location>
</feature>
<evidence type="ECO:0000256" key="2">
    <source>
        <dbReference type="SAM" id="Coils"/>
    </source>
</evidence>
<feature type="coiled-coil region" evidence="2">
    <location>
        <begin position="633"/>
        <end position="660"/>
    </location>
</feature>
<dbReference type="OMA" id="NSKNCDE"/>
<keyword evidence="4" id="KW-1185">Reference proteome</keyword>
<keyword evidence="1 2" id="KW-0175">Coiled coil</keyword>
<evidence type="ECO:0000256" key="1">
    <source>
        <dbReference type="ARBA" id="ARBA00023054"/>
    </source>
</evidence>
<dbReference type="GO" id="GO:0060285">
    <property type="term" value="P:cilium-dependent cell motility"/>
    <property type="evidence" value="ECO:0007669"/>
    <property type="project" value="TreeGrafter"/>
</dbReference>
<dbReference type="GO" id="GO:0003341">
    <property type="term" value="P:cilium movement"/>
    <property type="evidence" value="ECO:0007669"/>
    <property type="project" value="InterPro"/>
</dbReference>
<feature type="coiled-coil region" evidence="2">
    <location>
        <begin position="129"/>
        <end position="177"/>
    </location>
</feature>
<evidence type="ECO:0008006" key="5">
    <source>
        <dbReference type="Google" id="ProtNLM"/>
    </source>
</evidence>
<dbReference type="GO" id="GO:0036159">
    <property type="term" value="P:inner dynein arm assembly"/>
    <property type="evidence" value="ECO:0007669"/>
    <property type="project" value="InterPro"/>
</dbReference>
<dbReference type="EMBL" id="JABANO010037690">
    <property type="protein sequence ID" value="KAF4699767.1"/>
    <property type="molecule type" value="Genomic_DNA"/>
</dbReference>
<dbReference type="Proteomes" id="UP000553632">
    <property type="component" value="Unassembled WGS sequence"/>
</dbReference>
<dbReference type="GO" id="GO:0005930">
    <property type="term" value="C:axoneme"/>
    <property type="evidence" value="ECO:0007669"/>
    <property type="project" value="InterPro"/>
</dbReference>
<dbReference type="PANTHER" id="PTHR18962:SF0">
    <property type="entry name" value="COILED-COIL DOMAIN-CONTAINING PROTEIN 39"/>
    <property type="match status" value="1"/>
</dbReference>
<gene>
    <name evidence="3" type="ORF">FOZ63_009426</name>
</gene>
<protein>
    <recommendedName>
        <fullName evidence="5">Coiled-coil domain containing</fullName>
    </recommendedName>
</protein>
<name>A0A7J6PUY6_PEROL</name>
<dbReference type="InterPro" id="IPR033290">
    <property type="entry name" value="CCDC39"/>
</dbReference>
<evidence type="ECO:0000313" key="3">
    <source>
        <dbReference type="EMBL" id="KAF4699767.1"/>
    </source>
</evidence>
<feature type="coiled-coil region" evidence="2">
    <location>
        <begin position="73"/>
        <end position="100"/>
    </location>
</feature>
<organism evidence="3 4">
    <name type="scientific">Perkinsus olseni</name>
    <name type="common">Perkinsus atlanticus</name>
    <dbReference type="NCBI Taxonomy" id="32597"/>
    <lineage>
        <taxon>Eukaryota</taxon>
        <taxon>Sar</taxon>
        <taxon>Alveolata</taxon>
        <taxon>Perkinsozoa</taxon>
        <taxon>Perkinsea</taxon>
        <taxon>Perkinsida</taxon>
        <taxon>Perkinsidae</taxon>
        <taxon>Perkinsus</taxon>
    </lineage>
</organism>
<proteinExistence type="predicted"/>